<dbReference type="KEGG" id="mls:MSLAZ_2530"/>
<dbReference type="InterPro" id="IPR006482">
    <property type="entry name" value="Cas7_Csh2/Csh2"/>
</dbReference>
<keyword evidence="3" id="KW-1185">Reference proteome</keyword>
<feature type="region of interest" description="Disordered" evidence="1">
    <location>
        <begin position="84"/>
        <end position="119"/>
    </location>
</feature>
<dbReference type="Proteomes" id="UP000033072">
    <property type="component" value="Chromosome"/>
</dbReference>
<dbReference type="OrthoDB" id="42298at2157"/>
<protein>
    <submittedName>
        <fullName evidence="2">CRISPR-associated protein, Csh2 family</fullName>
    </submittedName>
</protein>
<proteinExistence type="predicted"/>
<dbReference type="GeneID" id="24807366"/>
<evidence type="ECO:0000313" key="2">
    <source>
        <dbReference type="EMBL" id="AKB75791.1"/>
    </source>
</evidence>
<dbReference type="HOGENOM" id="CLU_071770_0_0_2"/>
<accession>A0A0E3S5W0</accession>
<dbReference type="NCBIfam" id="TIGR01595">
    <property type="entry name" value="cas_CT1132"/>
    <property type="match status" value="1"/>
</dbReference>
<evidence type="ECO:0000313" key="3">
    <source>
        <dbReference type="Proteomes" id="UP000033072"/>
    </source>
</evidence>
<dbReference type="GO" id="GO:0043571">
    <property type="term" value="P:maintenance of CRISPR repeat elements"/>
    <property type="evidence" value="ECO:0007669"/>
    <property type="project" value="InterPro"/>
</dbReference>
<dbReference type="AlphaFoldDB" id="A0A0E3S5W0"/>
<feature type="compositionally biased region" description="Basic and acidic residues" evidence="1">
    <location>
        <begin position="84"/>
        <end position="100"/>
    </location>
</feature>
<evidence type="ECO:0000256" key="1">
    <source>
        <dbReference type="SAM" id="MobiDB-lite"/>
    </source>
</evidence>
<dbReference type="InterPro" id="IPR013419">
    <property type="entry name" value="CRISPR-assoc_prot_Cas7/Csh2"/>
</dbReference>
<dbReference type="NCBIfam" id="TIGR02590">
    <property type="entry name" value="cas_Csh2"/>
    <property type="match status" value="1"/>
</dbReference>
<sequence>MTNSREYALIWDHKNDNPNGDMRNMNKPRRDDITGQLEIRPARIKRYIRDEWIGTGHNVLVKMGYDDEDGSTLSCENTIKPIKEEVKEELSNSKSDDKPADKKKKSSKSGKDEESGSKKAIPGLRAALLQRLLDNYIDTRLFGVVVTDASKELGSMCTVLGPLHVGWGKSVNTTEAKAVKGTSCFSSGDEVAGGNVSNEWVVPYSLFKASAVFNGQTAERQGINVTEVDLDAFRTGFINGLTNFKSTSKNPTPRMFVEVISNNHAVAGELSELVDAVYDCNDETLRSISQVTFDLAKLSEYGVANKAGIEKVNLYVRRGVNYINADASFNIIIF</sequence>
<dbReference type="EMBL" id="CP009515">
    <property type="protein sequence ID" value="AKB75791.1"/>
    <property type="molecule type" value="Genomic_DNA"/>
</dbReference>
<dbReference type="STRING" id="1434111.MSLAZ_2530"/>
<organism evidence="2 3">
    <name type="scientific">Methanosarcina lacustris Z-7289</name>
    <dbReference type="NCBI Taxonomy" id="1434111"/>
    <lineage>
        <taxon>Archaea</taxon>
        <taxon>Methanobacteriati</taxon>
        <taxon>Methanobacteriota</taxon>
        <taxon>Stenosarchaea group</taxon>
        <taxon>Methanomicrobia</taxon>
        <taxon>Methanosarcinales</taxon>
        <taxon>Methanosarcinaceae</taxon>
        <taxon>Methanosarcina</taxon>
    </lineage>
</organism>
<gene>
    <name evidence="2" type="ORF">MSLAZ_2530</name>
</gene>
<dbReference type="PATRIC" id="fig|1434111.4.peg.3356"/>
<reference evidence="2 3" key="1">
    <citation type="submission" date="2014-07" db="EMBL/GenBank/DDBJ databases">
        <title>Methanogenic archaea and the global carbon cycle.</title>
        <authorList>
            <person name="Henriksen J.R."/>
            <person name="Luke J."/>
            <person name="Reinhart S."/>
            <person name="Benedict M.N."/>
            <person name="Youngblut N.D."/>
            <person name="Metcalf M.E."/>
            <person name="Whitaker R.J."/>
            <person name="Metcalf W.W."/>
        </authorList>
    </citation>
    <scope>NUCLEOTIDE SEQUENCE [LARGE SCALE GENOMIC DNA]</scope>
    <source>
        <strain evidence="2 3">Z-7289</strain>
    </source>
</reference>
<dbReference type="Pfam" id="PF05107">
    <property type="entry name" value="Cas_Cas7"/>
    <property type="match status" value="1"/>
</dbReference>
<name>A0A0E3S5W0_9EURY</name>
<dbReference type="RefSeq" id="WP_048127574.1">
    <property type="nucleotide sequence ID" value="NZ_CP009515.1"/>
</dbReference>